<reference evidence="4 5" key="2">
    <citation type="journal article" date="2011" name="J. Bacteriol.">
        <title>Genomes of three methylotrophs from a single niche uncover genetic and metabolic divergence of Methylophilaceae.</title>
        <authorList>
            <person name="Lapidus A."/>
            <person name="Clum A."/>
            <person name="Labutti K."/>
            <person name="Kaluzhnaya M.G."/>
            <person name="Lim S."/>
            <person name="Beck D.A."/>
            <person name="Glavina Del Rio T."/>
            <person name="Nolan M."/>
            <person name="Mavromatis K."/>
            <person name="Huntemann M."/>
            <person name="Lucas S."/>
            <person name="Lidstrom M.E."/>
            <person name="Ivanova N."/>
            <person name="Chistoserdova L."/>
        </authorList>
    </citation>
    <scope>NUCLEOTIDE SEQUENCE [LARGE SCALE GENOMIC DNA]</scope>
    <source>
        <strain evidence="4 5">SIP3-4</strain>
    </source>
</reference>
<dbReference type="InterPro" id="IPR050832">
    <property type="entry name" value="Bact_Acetyltransf"/>
</dbReference>
<reference evidence="5" key="1">
    <citation type="submission" date="2009-07" db="EMBL/GenBank/DDBJ databases">
        <title>Complete sequence of chromosome of Methylovorus sp. SIP3-4.</title>
        <authorList>
            <person name="Lucas S."/>
            <person name="Copeland A."/>
            <person name="Lapidus A."/>
            <person name="Glavina del Rio T."/>
            <person name="Tice H."/>
            <person name="Bruce D."/>
            <person name="Goodwin L."/>
            <person name="Pitluck S."/>
            <person name="Clum A."/>
            <person name="Larimer F."/>
            <person name="Land M."/>
            <person name="Hauser L."/>
            <person name="Kyrpides N."/>
            <person name="Mikhailova N."/>
            <person name="Kayluzhnaya M."/>
            <person name="Chistoserdova L."/>
        </authorList>
    </citation>
    <scope>NUCLEOTIDE SEQUENCE [LARGE SCALE GENOMIC DNA]</scope>
    <source>
        <strain evidence="5">SIP3-4</strain>
    </source>
</reference>
<dbReference type="GO" id="GO:0016747">
    <property type="term" value="F:acyltransferase activity, transferring groups other than amino-acyl groups"/>
    <property type="evidence" value="ECO:0007669"/>
    <property type="project" value="InterPro"/>
</dbReference>
<dbReference type="OrthoDB" id="9796171at2"/>
<dbReference type="Pfam" id="PF13673">
    <property type="entry name" value="Acetyltransf_10"/>
    <property type="match status" value="1"/>
</dbReference>
<dbReference type="Gene3D" id="3.40.630.30">
    <property type="match status" value="1"/>
</dbReference>
<dbReference type="CDD" id="cd04301">
    <property type="entry name" value="NAT_SF"/>
    <property type="match status" value="1"/>
</dbReference>
<keyword evidence="2" id="KW-0012">Acyltransferase</keyword>
<sequence length="147" mass="16170">MPPSNTCPGYIIKPVCWQQAGASLMYVRRTVFMQEQQVPESLEWDGLDEEAHHLLACTFGHEVIGCARILPDGHIGRMAVMPGWRGHGVGRALLDKAVTHCSHLGLREVKLSAQTHAIAFYQKAGFVVCSAVYMDAGIPHCDMILTL</sequence>
<keyword evidence="1 4" id="KW-0808">Transferase</keyword>
<gene>
    <name evidence="4" type="ordered locus">Msip34_2607</name>
</gene>
<organism evidence="4 5">
    <name type="scientific">Methylovorus glucosotrophus (strain SIP3-4)</name>
    <dbReference type="NCBI Taxonomy" id="582744"/>
    <lineage>
        <taxon>Bacteria</taxon>
        <taxon>Pseudomonadati</taxon>
        <taxon>Pseudomonadota</taxon>
        <taxon>Betaproteobacteria</taxon>
        <taxon>Nitrosomonadales</taxon>
        <taxon>Methylophilaceae</taxon>
        <taxon>Methylovorus</taxon>
    </lineage>
</organism>
<evidence type="ECO:0000313" key="5">
    <source>
        <dbReference type="Proteomes" id="UP000002743"/>
    </source>
</evidence>
<dbReference type="EMBL" id="CP001674">
    <property type="protein sequence ID" value="ACT51844.1"/>
    <property type="molecule type" value="Genomic_DNA"/>
</dbReference>
<evidence type="ECO:0000256" key="2">
    <source>
        <dbReference type="ARBA" id="ARBA00023315"/>
    </source>
</evidence>
<feature type="domain" description="N-acetyltransferase" evidence="3">
    <location>
        <begin position="10"/>
        <end position="147"/>
    </location>
</feature>
<dbReference type="STRING" id="582744.Msip34_2607"/>
<dbReference type="AlphaFoldDB" id="C6XB74"/>
<dbReference type="InterPro" id="IPR000182">
    <property type="entry name" value="GNAT_dom"/>
</dbReference>
<dbReference type="InterPro" id="IPR016181">
    <property type="entry name" value="Acyl_CoA_acyltransferase"/>
</dbReference>
<keyword evidence="5" id="KW-1185">Reference proteome</keyword>
<dbReference type="HOGENOM" id="CLU_056607_6_4_4"/>
<dbReference type="PROSITE" id="PS51186">
    <property type="entry name" value="GNAT"/>
    <property type="match status" value="1"/>
</dbReference>
<evidence type="ECO:0000256" key="1">
    <source>
        <dbReference type="ARBA" id="ARBA00022679"/>
    </source>
</evidence>
<accession>C6XB74</accession>
<evidence type="ECO:0000313" key="4">
    <source>
        <dbReference type="EMBL" id="ACT51844.1"/>
    </source>
</evidence>
<dbReference type="Proteomes" id="UP000002743">
    <property type="component" value="Chromosome"/>
</dbReference>
<proteinExistence type="predicted"/>
<dbReference type="eggNOG" id="COG2153">
    <property type="taxonomic scope" value="Bacteria"/>
</dbReference>
<dbReference type="KEGG" id="mei:Msip34_2607"/>
<evidence type="ECO:0000259" key="3">
    <source>
        <dbReference type="PROSITE" id="PS51186"/>
    </source>
</evidence>
<dbReference type="PANTHER" id="PTHR43877">
    <property type="entry name" value="AMINOALKYLPHOSPHONATE N-ACETYLTRANSFERASE-RELATED-RELATED"/>
    <property type="match status" value="1"/>
</dbReference>
<protein>
    <submittedName>
        <fullName evidence="4">GCN5-related N-acetyltransferase</fullName>
    </submittedName>
</protein>
<dbReference type="RefSeq" id="WP_015831080.1">
    <property type="nucleotide sequence ID" value="NC_012969.1"/>
</dbReference>
<name>C6XB74_METGS</name>
<dbReference type="SUPFAM" id="SSF55729">
    <property type="entry name" value="Acyl-CoA N-acyltransferases (Nat)"/>
    <property type="match status" value="1"/>
</dbReference>